<dbReference type="SUPFAM" id="SSF51569">
    <property type="entry name" value="Aldolase"/>
    <property type="match status" value="1"/>
</dbReference>
<evidence type="ECO:0000256" key="1">
    <source>
        <dbReference type="ARBA" id="ARBA00007592"/>
    </source>
</evidence>
<comment type="caution">
    <text evidence="7">The sequence shown here is derived from an EMBL/GenBank/DDBJ whole genome shotgun (WGS) entry which is preliminary data.</text>
</comment>
<reference evidence="7 8" key="1">
    <citation type="submission" date="2018-10" db="EMBL/GenBank/DDBJ databases">
        <title>Phylogenomics of Brevibacillus.</title>
        <authorList>
            <person name="Dunlap C."/>
        </authorList>
    </citation>
    <scope>NUCLEOTIDE SEQUENCE [LARGE SCALE GENOMIC DNA]</scope>
    <source>
        <strain evidence="7 8">JCM 15774</strain>
    </source>
</reference>
<sequence>MKHLYGVTTAMVTPFGEDGQVDHDWMRDLTEFLISKGVHCLYPLGTTGEMLRLSVQERKKVAETVVKAAANRVTVFIHVGAMNQEDTIELARHAHEIGADGVGVVTPVFFGASDKELEEYFVAVASSVPADFPVYLYNIPQCAANDLKSDVVQRIASRCKNVIGIKYSYPDMLRTNEYLAVNQGTFSVSHGTDRLFLAGLAMGCEGTVSGVSCVYPEPFVALYQAFQENDLQKARELQRIAIQYCETLKNGSNMAYFKAALRMRGIEVGRMREPQLDLSAEEKAALQARLHQLDEASKEVVYQS</sequence>
<protein>
    <submittedName>
        <fullName evidence="7">Dihydrodipicolinate synthase family protein</fullName>
    </submittedName>
</protein>
<evidence type="ECO:0000256" key="4">
    <source>
        <dbReference type="PIRNR" id="PIRNR001365"/>
    </source>
</evidence>
<gene>
    <name evidence="7" type="ORF">EDM59_19020</name>
</gene>
<dbReference type="PROSITE" id="PS00666">
    <property type="entry name" value="DHDPS_2"/>
    <property type="match status" value="1"/>
</dbReference>
<feature type="active site" description="Proton donor/acceptor" evidence="5">
    <location>
        <position position="137"/>
    </location>
</feature>
<dbReference type="AlphaFoldDB" id="A0A3M8D510"/>
<dbReference type="GO" id="GO:0008840">
    <property type="term" value="F:4-hydroxy-tetrahydrodipicolinate synthase activity"/>
    <property type="evidence" value="ECO:0007669"/>
    <property type="project" value="TreeGrafter"/>
</dbReference>
<proteinExistence type="inferred from homology"/>
<organism evidence="7 8">
    <name type="scientific">Brevibacillus nitrificans</name>
    <dbReference type="NCBI Taxonomy" id="651560"/>
    <lineage>
        <taxon>Bacteria</taxon>
        <taxon>Bacillati</taxon>
        <taxon>Bacillota</taxon>
        <taxon>Bacilli</taxon>
        <taxon>Bacillales</taxon>
        <taxon>Paenibacillaceae</taxon>
        <taxon>Brevibacillus</taxon>
    </lineage>
</organism>
<accession>A0A3M8D510</accession>
<evidence type="ECO:0000313" key="8">
    <source>
        <dbReference type="Proteomes" id="UP000269573"/>
    </source>
</evidence>
<feature type="active site" description="Schiff-base intermediate with substrate" evidence="5">
    <location>
        <position position="166"/>
    </location>
</feature>
<dbReference type="PRINTS" id="PR00146">
    <property type="entry name" value="DHPICSNTHASE"/>
</dbReference>
<dbReference type="PIRSF" id="PIRSF001365">
    <property type="entry name" value="DHDPS"/>
    <property type="match status" value="1"/>
</dbReference>
<dbReference type="RefSeq" id="WP_122925061.1">
    <property type="nucleotide sequence ID" value="NZ_RHHU01000011.1"/>
</dbReference>
<dbReference type="InterPro" id="IPR020625">
    <property type="entry name" value="Schiff_base-form_aldolases_AS"/>
</dbReference>
<evidence type="ECO:0000256" key="5">
    <source>
        <dbReference type="PIRSR" id="PIRSR001365-1"/>
    </source>
</evidence>
<comment type="similarity">
    <text evidence="1 4">Belongs to the DapA family.</text>
</comment>
<feature type="binding site" evidence="6">
    <location>
        <position position="47"/>
    </location>
    <ligand>
        <name>pyruvate</name>
        <dbReference type="ChEBI" id="CHEBI:15361"/>
    </ligand>
</feature>
<dbReference type="Proteomes" id="UP000269573">
    <property type="component" value="Unassembled WGS sequence"/>
</dbReference>
<keyword evidence="3" id="KW-0704">Schiff base</keyword>
<dbReference type="CDD" id="cd00408">
    <property type="entry name" value="DHDPS-like"/>
    <property type="match status" value="1"/>
</dbReference>
<dbReference type="SMART" id="SM01130">
    <property type="entry name" value="DHDPS"/>
    <property type="match status" value="1"/>
</dbReference>
<feature type="binding site" evidence="6">
    <location>
        <position position="208"/>
    </location>
    <ligand>
        <name>pyruvate</name>
        <dbReference type="ChEBI" id="CHEBI:15361"/>
    </ligand>
</feature>
<dbReference type="PANTHER" id="PTHR12128">
    <property type="entry name" value="DIHYDRODIPICOLINATE SYNTHASE"/>
    <property type="match status" value="1"/>
</dbReference>
<name>A0A3M8D510_9BACL</name>
<dbReference type="Pfam" id="PF00701">
    <property type="entry name" value="DHDPS"/>
    <property type="match status" value="1"/>
</dbReference>
<dbReference type="InterPro" id="IPR002220">
    <property type="entry name" value="DapA-like"/>
</dbReference>
<evidence type="ECO:0000256" key="6">
    <source>
        <dbReference type="PIRSR" id="PIRSR001365-2"/>
    </source>
</evidence>
<dbReference type="InterPro" id="IPR013785">
    <property type="entry name" value="Aldolase_TIM"/>
</dbReference>
<dbReference type="PANTHER" id="PTHR12128:SF66">
    <property type="entry name" value="4-HYDROXY-2-OXOGLUTARATE ALDOLASE, MITOCHONDRIAL"/>
    <property type="match status" value="1"/>
</dbReference>
<dbReference type="Gene3D" id="3.20.20.70">
    <property type="entry name" value="Aldolase class I"/>
    <property type="match status" value="1"/>
</dbReference>
<dbReference type="EMBL" id="RHHU01000011">
    <property type="protein sequence ID" value="RNB83132.1"/>
    <property type="molecule type" value="Genomic_DNA"/>
</dbReference>
<evidence type="ECO:0000256" key="3">
    <source>
        <dbReference type="ARBA" id="ARBA00023270"/>
    </source>
</evidence>
<keyword evidence="8" id="KW-1185">Reference proteome</keyword>
<evidence type="ECO:0000256" key="2">
    <source>
        <dbReference type="ARBA" id="ARBA00023239"/>
    </source>
</evidence>
<evidence type="ECO:0000313" key="7">
    <source>
        <dbReference type="EMBL" id="RNB83132.1"/>
    </source>
</evidence>
<dbReference type="GO" id="GO:0044281">
    <property type="term" value="P:small molecule metabolic process"/>
    <property type="evidence" value="ECO:0007669"/>
    <property type="project" value="UniProtKB-ARBA"/>
</dbReference>
<keyword evidence="2 4" id="KW-0456">Lyase</keyword>